<sequence>MEVRIQHPLILVIIFYALAQSSSATVSFPSIQAIIGFSTSCTLAYDTPVNDCDINDFRGLGGTGSCSTDCQLSLEASQRFVQRFCSGEQADGNSLIGQLFVGNVVNFLCGDDTATSATMATTTQGTTQASSAAESSMSMATDTVPPKTSTTDTSSLASTLTTSPSQTGSASKTTSISTNSKQSSSTPTSIPTSIESATSVVTSISSSQSSSTSSAASSSKTSNTQGSGGGSGGGSPFDGAFSSAASSRALQLQIAILVFAGSSLVVLAMW</sequence>
<dbReference type="OrthoDB" id="5427833at2759"/>
<protein>
    <recommendedName>
        <fullName evidence="5">Extracellular membrane protein CFEM domain-containing protein</fullName>
    </recommendedName>
</protein>
<dbReference type="HOGENOM" id="CLU_087979_0_0_1"/>
<keyword evidence="4" id="KW-1185">Reference proteome</keyword>
<dbReference type="GeneID" id="27694579"/>
<reference evidence="3" key="1">
    <citation type="submission" date="2015-01" db="EMBL/GenBank/DDBJ databases">
        <title>The Genome Sequence of Cladophialophora bantiana CBS 173.52.</title>
        <authorList>
            <consortium name="The Broad Institute Genomics Platform"/>
            <person name="Cuomo C."/>
            <person name="de Hoog S."/>
            <person name="Gorbushina A."/>
            <person name="Stielow B."/>
            <person name="Teixiera M."/>
            <person name="Abouelleil A."/>
            <person name="Chapman S.B."/>
            <person name="Priest M."/>
            <person name="Young S.K."/>
            <person name="Wortman J."/>
            <person name="Nusbaum C."/>
            <person name="Birren B."/>
        </authorList>
    </citation>
    <scope>NUCLEOTIDE SEQUENCE [LARGE SCALE GENOMIC DNA]</scope>
    <source>
        <strain evidence="3">CBS 173.52</strain>
    </source>
</reference>
<evidence type="ECO:0000256" key="2">
    <source>
        <dbReference type="SAM" id="SignalP"/>
    </source>
</evidence>
<feature type="signal peptide" evidence="2">
    <location>
        <begin position="1"/>
        <end position="24"/>
    </location>
</feature>
<accession>A0A0D2GI85</accession>
<feature type="chain" id="PRO_5002258615" description="Extracellular membrane protein CFEM domain-containing protein" evidence="2">
    <location>
        <begin position="25"/>
        <end position="270"/>
    </location>
</feature>
<dbReference type="Proteomes" id="UP000053789">
    <property type="component" value="Unassembled WGS sequence"/>
</dbReference>
<dbReference type="AlphaFoldDB" id="A0A0D2GI85"/>
<evidence type="ECO:0008006" key="5">
    <source>
        <dbReference type="Google" id="ProtNLM"/>
    </source>
</evidence>
<name>A0A0D2GI85_CLAB1</name>
<feature type="region of interest" description="Disordered" evidence="1">
    <location>
        <begin position="120"/>
        <end position="194"/>
    </location>
</feature>
<feature type="region of interest" description="Disordered" evidence="1">
    <location>
        <begin position="207"/>
        <end position="235"/>
    </location>
</feature>
<feature type="compositionally biased region" description="Gly residues" evidence="1">
    <location>
        <begin position="226"/>
        <end position="235"/>
    </location>
</feature>
<evidence type="ECO:0000313" key="4">
    <source>
        <dbReference type="Proteomes" id="UP000053789"/>
    </source>
</evidence>
<dbReference type="EMBL" id="KN846981">
    <property type="protein sequence ID" value="KIW98067.1"/>
    <property type="molecule type" value="Genomic_DNA"/>
</dbReference>
<organism evidence="3 4">
    <name type="scientific">Cladophialophora bantiana (strain ATCC 10958 / CBS 173.52 / CDC B-1940 / NIH 8579)</name>
    <name type="common">Xylohypha bantiana</name>
    <dbReference type="NCBI Taxonomy" id="1442370"/>
    <lineage>
        <taxon>Eukaryota</taxon>
        <taxon>Fungi</taxon>
        <taxon>Dikarya</taxon>
        <taxon>Ascomycota</taxon>
        <taxon>Pezizomycotina</taxon>
        <taxon>Eurotiomycetes</taxon>
        <taxon>Chaetothyriomycetidae</taxon>
        <taxon>Chaetothyriales</taxon>
        <taxon>Herpotrichiellaceae</taxon>
        <taxon>Cladophialophora</taxon>
    </lineage>
</organism>
<gene>
    <name evidence="3" type="ORF">Z519_01651</name>
</gene>
<evidence type="ECO:0000256" key="1">
    <source>
        <dbReference type="SAM" id="MobiDB-lite"/>
    </source>
</evidence>
<keyword evidence="2" id="KW-0732">Signal</keyword>
<dbReference type="RefSeq" id="XP_016624736.1">
    <property type="nucleotide sequence ID" value="XM_016759408.1"/>
</dbReference>
<evidence type="ECO:0000313" key="3">
    <source>
        <dbReference type="EMBL" id="KIW98067.1"/>
    </source>
</evidence>
<proteinExistence type="predicted"/>
<feature type="compositionally biased region" description="Low complexity" evidence="1">
    <location>
        <begin position="207"/>
        <end position="225"/>
    </location>
</feature>